<evidence type="ECO:0000313" key="2">
    <source>
        <dbReference type="Proteomes" id="UP000023435"/>
    </source>
</evidence>
<dbReference type="AlphaFoldDB" id="A0A108UC10"/>
<organism evidence="1 2">
    <name type="scientific">Lysobacter capsici AZ78</name>
    <dbReference type="NCBI Taxonomy" id="1444315"/>
    <lineage>
        <taxon>Bacteria</taxon>
        <taxon>Pseudomonadati</taxon>
        <taxon>Pseudomonadota</taxon>
        <taxon>Gammaproteobacteria</taxon>
        <taxon>Lysobacterales</taxon>
        <taxon>Lysobacteraceae</taxon>
        <taxon>Lysobacter</taxon>
    </lineage>
</organism>
<gene>
    <name evidence="1" type="ORF">AZ78_3992</name>
</gene>
<keyword evidence="2" id="KW-1185">Reference proteome</keyword>
<evidence type="ECO:0000313" key="1">
    <source>
        <dbReference type="EMBL" id="KWS06436.1"/>
    </source>
</evidence>
<dbReference type="OrthoDB" id="7192539at2"/>
<accession>A0A108UC10</accession>
<sequence length="146" mass="15706">MNHDDDDRHTDRRWLACDAIGQVTAFTTAGSGPIPRSARAAVDGADAGVEALPIRGAYRLIAHAGNAEDWISCAQRGLFAYDWSDIVADDGGYAYELLAVPLAPIRLPELPSPLREIAAATTITHVVFGENDLLSRRLLPDTELPA</sequence>
<protein>
    <submittedName>
        <fullName evidence="1">Uncharacterized protein</fullName>
    </submittedName>
</protein>
<name>A0A108UC10_9GAMM</name>
<dbReference type="RefSeq" id="WP_036106539.1">
    <property type="nucleotide sequence ID" value="NZ_JAJA02000001.1"/>
</dbReference>
<dbReference type="EMBL" id="JAJA02000001">
    <property type="protein sequence ID" value="KWS06436.1"/>
    <property type="molecule type" value="Genomic_DNA"/>
</dbReference>
<dbReference type="Proteomes" id="UP000023435">
    <property type="component" value="Unassembled WGS sequence"/>
</dbReference>
<reference evidence="1 2" key="1">
    <citation type="journal article" date="2014" name="Genome Announc.">
        <title>Draft Genome Sequence of Lysobacter capsici AZ78, a Bacterium Antagonistic to Plant-Pathogenic Oomycetes.</title>
        <authorList>
            <person name="Puopolo G."/>
            <person name="Sonego P."/>
            <person name="Engelen K."/>
            <person name="Pertot I."/>
        </authorList>
    </citation>
    <scope>NUCLEOTIDE SEQUENCE [LARGE SCALE GENOMIC DNA]</scope>
    <source>
        <strain evidence="1 2">AZ78</strain>
    </source>
</reference>
<comment type="caution">
    <text evidence="1">The sequence shown here is derived from an EMBL/GenBank/DDBJ whole genome shotgun (WGS) entry which is preliminary data.</text>
</comment>
<proteinExistence type="predicted"/>